<dbReference type="Pfam" id="PF01096">
    <property type="entry name" value="Zn_ribbon_TFIIS"/>
    <property type="match status" value="1"/>
</dbReference>
<dbReference type="PROSITE" id="PS51133">
    <property type="entry name" value="ZF_TFIIS_2"/>
    <property type="match status" value="1"/>
</dbReference>
<feature type="region of interest" description="Disordered" evidence="6">
    <location>
        <begin position="64"/>
        <end position="93"/>
    </location>
</feature>
<keyword evidence="9" id="KW-1185">Reference proteome</keyword>
<evidence type="ECO:0000256" key="6">
    <source>
        <dbReference type="SAM" id="MobiDB-lite"/>
    </source>
</evidence>
<dbReference type="Gene3D" id="3.30.70.1820">
    <property type="entry name" value="L1 transposable element, RRM domain"/>
    <property type="match status" value="1"/>
</dbReference>
<keyword evidence="5" id="KW-0175">Coiled coil</keyword>
<reference evidence="8" key="1">
    <citation type="submission" date="2023-06" db="EMBL/GenBank/DDBJ databases">
        <title>Reference genome for the Northern bat (Eptesicus nilssonii), a most northern bat species.</title>
        <authorList>
            <person name="Laine V.N."/>
            <person name="Pulliainen A.T."/>
            <person name="Lilley T.M."/>
        </authorList>
    </citation>
    <scope>NUCLEOTIDE SEQUENCE</scope>
    <source>
        <strain evidence="8">BLF_Eptnil</strain>
        <tissue evidence="8">Kidney</tissue>
    </source>
</reference>
<gene>
    <name evidence="8" type="ORF">QTO34_013055</name>
</gene>
<evidence type="ECO:0000256" key="5">
    <source>
        <dbReference type="SAM" id="Coils"/>
    </source>
</evidence>
<feature type="coiled-coil region" evidence="5">
    <location>
        <begin position="20"/>
        <end position="47"/>
    </location>
</feature>
<accession>A0AA40LDJ1</accession>
<sequence>MEESKLMDYTVFRTTFIRLLKNLLKTAEKLEETFKDLNENTKKMEKDQSEIMHTLSEIKNIQTLNCRPPYPKSQNKDLEYEEEKNTQPERRKERRIQKCNDNVRSLWDGFKRTNIRIFGVPEEEKEQDIENLFEEIMTENFPHLTQVHDATCTSATAQIEVIPCKIVVISRLGSTMESSLYETSFKCFIAIHPGWKGMNPCGTQSWQEPRSALRRGGQGGAEEEREPEGGLSSGMGWEDGLIVEEGQCGPYVHDITRKVTNRKVKEADDVLGGAAAGRTCSRLQSHVPNVNILCLFHQLQTRAADKPMTTFYKCCDDQRGHRWETWARLAQLPSEQETQGRRRCGENMATELWSLRREEEDMGTLGRGQRLQ</sequence>
<dbReference type="InterPro" id="IPR001222">
    <property type="entry name" value="Znf_TFIIS"/>
</dbReference>
<organism evidence="8 9">
    <name type="scientific">Cnephaeus nilssonii</name>
    <name type="common">Northern bat</name>
    <name type="synonym">Eptesicus nilssonii</name>
    <dbReference type="NCBI Taxonomy" id="3371016"/>
    <lineage>
        <taxon>Eukaryota</taxon>
        <taxon>Metazoa</taxon>
        <taxon>Chordata</taxon>
        <taxon>Craniata</taxon>
        <taxon>Vertebrata</taxon>
        <taxon>Euteleostomi</taxon>
        <taxon>Mammalia</taxon>
        <taxon>Eutheria</taxon>
        <taxon>Laurasiatheria</taxon>
        <taxon>Chiroptera</taxon>
        <taxon>Yangochiroptera</taxon>
        <taxon>Vespertilionidae</taxon>
        <taxon>Cnephaeus</taxon>
    </lineage>
</organism>
<evidence type="ECO:0000259" key="7">
    <source>
        <dbReference type="PROSITE" id="PS51133"/>
    </source>
</evidence>
<dbReference type="AlphaFoldDB" id="A0AA40LDJ1"/>
<dbReference type="PANTHER" id="PTHR11505">
    <property type="entry name" value="L1 TRANSPOSABLE ELEMENT-RELATED"/>
    <property type="match status" value="1"/>
</dbReference>
<evidence type="ECO:0000313" key="9">
    <source>
        <dbReference type="Proteomes" id="UP001177744"/>
    </source>
</evidence>
<feature type="domain" description="TFIIS-type" evidence="7">
    <location>
        <begin position="276"/>
        <end position="324"/>
    </location>
</feature>
<name>A0AA40LDJ1_CNENI</name>
<evidence type="ECO:0000256" key="4">
    <source>
        <dbReference type="PROSITE-ProRule" id="PRU00472"/>
    </source>
</evidence>
<dbReference type="SMART" id="SM00440">
    <property type="entry name" value="ZnF_C2C2"/>
    <property type="match status" value="1"/>
</dbReference>
<dbReference type="Gene3D" id="2.20.25.10">
    <property type="match status" value="1"/>
</dbReference>
<proteinExistence type="predicted"/>
<dbReference type="Proteomes" id="UP001177744">
    <property type="component" value="Unassembled WGS sequence"/>
</dbReference>
<feature type="region of interest" description="Disordered" evidence="6">
    <location>
        <begin position="206"/>
        <end position="235"/>
    </location>
</feature>
<dbReference type="EMBL" id="JAULJE010000028">
    <property type="protein sequence ID" value="KAK1327553.1"/>
    <property type="molecule type" value="Genomic_DNA"/>
</dbReference>
<protein>
    <recommendedName>
        <fullName evidence="7">TFIIS-type domain-containing protein</fullName>
    </recommendedName>
</protein>
<dbReference type="GO" id="GO:0006351">
    <property type="term" value="P:DNA-templated transcription"/>
    <property type="evidence" value="ECO:0007669"/>
    <property type="project" value="InterPro"/>
</dbReference>
<evidence type="ECO:0000256" key="2">
    <source>
        <dbReference type="ARBA" id="ARBA00022771"/>
    </source>
</evidence>
<keyword evidence="1" id="KW-0479">Metal-binding</keyword>
<evidence type="ECO:0000256" key="1">
    <source>
        <dbReference type="ARBA" id="ARBA00022723"/>
    </source>
</evidence>
<dbReference type="GO" id="GO:0008270">
    <property type="term" value="F:zinc ion binding"/>
    <property type="evidence" value="ECO:0007669"/>
    <property type="project" value="UniProtKB-KW"/>
</dbReference>
<feature type="compositionally biased region" description="Basic and acidic residues" evidence="6">
    <location>
        <begin position="74"/>
        <end position="91"/>
    </location>
</feature>
<keyword evidence="2 4" id="KW-0863">Zinc-finger</keyword>
<dbReference type="GO" id="GO:0003676">
    <property type="term" value="F:nucleic acid binding"/>
    <property type="evidence" value="ECO:0007669"/>
    <property type="project" value="InterPro"/>
</dbReference>
<dbReference type="InterPro" id="IPR004244">
    <property type="entry name" value="Transposase_22"/>
</dbReference>
<evidence type="ECO:0000256" key="3">
    <source>
        <dbReference type="ARBA" id="ARBA00022833"/>
    </source>
</evidence>
<evidence type="ECO:0000313" key="8">
    <source>
        <dbReference type="EMBL" id="KAK1327553.1"/>
    </source>
</evidence>
<dbReference type="SUPFAM" id="SSF57783">
    <property type="entry name" value="Zinc beta-ribbon"/>
    <property type="match status" value="1"/>
</dbReference>
<keyword evidence="3" id="KW-0862">Zinc</keyword>
<comment type="caution">
    <text evidence="8">The sequence shown here is derived from an EMBL/GenBank/DDBJ whole genome shotgun (WGS) entry which is preliminary data.</text>
</comment>